<feature type="region of interest" description="Disordered" evidence="1">
    <location>
        <begin position="1"/>
        <end position="37"/>
    </location>
</feature>
<proteinExistence type="predicted"/>
<sequence length="74" mass="8348">MDEDKFPFEDHDLGSLNGAVRQGEDENGYDDDYSEDSRELNFPTQKAVSEVSGIIQVCLYLPGRTTIRKCVMTT</sequence>
<keyword evidence="3" id="KW-1185">Reference proteome</keyword>
<dbReference type="AlphaFoldDB" id="A0AAD5QPF4"/>
<reference evidence="2" key="1">
    <citation type="submission" date="2021-06" db="EMBL/GenBank/DDBJ databases">
        <title>Parelaphostrongylus tenuis whole genome reference sequence.</title>
        <authorList>
            <person name="Garwood T.J."/>
            <person name="Larsen P.A."/>
            <person name="Fountain-Jones N.M."/>
            <person name="Garbe J.R."/>
            <person name="Macchietto M.G."/>
            <person name="Kania S.A."/>
            <person name="Gerhold R.W."/>
            <person name="Richards J.E."/>
            <person name="Wolf T.M."/>
        </authorList>
    </citation>
    <scope>NUCLEOTIDE SEQUENCE</scope>
    <source>
        <strain evidence="2">MNPRO001-30</strain>
        <tissue evidence="2">Meninges</tissue>
    </source>
</reference>
<organism evidence="2 3">
    <name type="scientific">Parelaphostrongylus tenuis</name>
    <name type="common">Meningeal worm</name>
    <dbReference type="NCBI Taxonomy" id="148309"/>
    <lineage>
        <taxon>Eukaryota</taxon>
        <taxon>Metazoa</taxon>
        <taxon>Ecdysozoa</taxon>
        <taxon>Nematoda</taxon>
        <taxon>Chromadorea</taxon>
        <taxon>Rhabditida</taxon>
        <taxon>Rhabditina</taxon>
        <taxon>Rhabditomorpha</taxon>
        <taxon>Strongyloidea</taxon>
        <taxon>Metastrongylidae</taxon>
        <taxon>Parelaphostrongylus</taxon>
    </lineage>
</organism>
<dbReference type="Proteomes" id="UP001196413">
    <property type="component" value="Unassembled WGS sequence"/>
</dbReference>
<dbReference type="EMBL" id="JAHQIW010002919">
    <property type="protein sequence ID" value="KAJ1356814.1"/>
    <property type="molecule type" value="Genomic_DNA"/>
</dbReference>
<evidence type="ECO:0000313" key="2">
    <source>
        <dbReference type="EMBL" id="KAJ1356814.1"/>
    </source>
</evidence>
<name>A0AAD5QPF4_PARTN</name>
<protein>
    <submittedName>
        <fullName evidence="2">Uncharacterized protein</fullName>
    </submittedName>
</protein>
<feature type="compositionally biased region" description="Basic and acidic residues" evidence="1">
    <location>
        <begin position="1"/>
        <end position="13"/>
    </location>
</feature>
<gene>
    <name evidence="2" type="ORF">KIN20_014615</name>
</gene>
<evidence type="ECO:0000313" key="3">
    <source>
        <dbReference type="Proteomes" id="UP001196413"/>
    </source>
</evidence>
<accession>A0AAD5QPF4</accession>
<feature type="compositionally biased region" description="Acidic residues" evidence="1">
    <location>
        <begin position="25"/>
        <end position="34"/>
    </location>
</feature>
<evidence type="ECO:0000256" key="1">
    <source>
        <dbReference type="SAM" id="MobiDB-lite"/>
    </source>
</evidence>
<comment type="caution">
    <text evidence="2">The sequence shown here is derived from an EMBL/GenBank/DDBJ whole genome shotgun (WGS) entry which is preliminary data.</text>
</comment>